<accession>A0ACC3D8S9</accession>
<sequence length="288" mass="31241">MDAPKTGFLHKILATGTAKDPLFLDGDDMVVDDDDGVSVATDVGDLEILFPADTMAGTSNNKRKADQIAVQETDFVPGNLDHSALPMIASPGWATTQATKRLQKDLHAVLKVQDTTPLHELGWYVDSEFVTNVYQWIVELHSFDKDLPLAADMKSNGLKSIVLELRFGKDYPMSPPFVRVIRPRFLPFTQGGGGHVTAGGALCMELLTNNGWSAVASIESVLLQVRLAMSSIDPRPARLDTGPARDYGVGEAVDAYIRACQTHGWTVPQGFREMAYGGSPDTSAYGPY</sequence>
<dbReference type="EMBL" id="JAWDJW010006763">
    <property type="protein sequence ID" value="KAK3063661.1"/>
    <property type="molecule type" value="Genomic_DNA"/>
</dbReference>
<dbReference type="Proteomes" id="UP001186974">
    <property type="component" value="Unassembled WGS sequence"/>
</dbReference>
<keyword evidence="2" id="KW-1185">Reference proteome</keyword>
<evidence type="ECO:0000313" key="2">
    <source>
        <dbReference type="Proteomes" id="UP001186974"/>
    </source>
</evidence>
<proteinExistence type="predicted"/>
<name>A0ACC3D8S9_9PEZI</name>
<protein>
    <submittedName>
        <fullName evidence="1">Uncharacterized protein</fullName>
    </submittedName>
</protein>
<evidence type="ECO:0000313" key="1">
    <source>
        <dbReference type="EMBL" id="KAK3063661.1"/>
    </source>
</evidence>
<gene>
    <name evidence="1" type="ORF">LTS18_013744</name>
</gene>
<comment type="caution">
    <text evidence="1">The sequence shown here is derived from an EMBL/GenBank/DDBJ whole genome shotgun (WGS) entry which is preliminary data.</text>
</comment>
<organism evidence="1 2">
    <name type="scientific">Coniosporium uncinatum</name>
    <dbReference type="NCBI Taxonomy" id="93489"/>
    <lineage>
        <taxon>Eukaryota</taxon>
        <taxon>Fungi</taxon>
        <taxon>Dikarya</taxon>
        <taxon>Ascomycota</taxon>
        <taxon>Pezizomycotina</taxon>
        <taxon>Dothideomycetes</taxon>
        <taxon>Dothideomycetes incertae sedis</taxon>
        <taxon>Coniosporium</taxon>
    </lineage>
</organism>
<reference evidence="1" key="1">
    <citation type="submission" date="2024-09" db="EMBL/GenBank/DDBJ databases">
        <title>Black Yeasts Isolated from many extreme environments.</title>
        <authorList>
            <person name="Coleine C."/>
            <person name="Stajich J.E."/>
            <person name="Selbmann L."/>
        </authorList>
    </citation>
    <scope>NUCLEOTIDE SEQUENCE</scope>
    <source>
        <strain evidence="1">CCFEE 5737</strain>
    </source>
</reference>